<protein>
    <submittedName>
        <fullName evidence="1">Uncharacterized protein</fullName>
    </submittedName>
</protein>
<organism evidence="1">
    <name type="scientific">Eutreptiella gymnastica</name>
    <dbReference type="NCBI Taxonomy" id="73025"/>
    <lineage>
        <taxon>Eukaryota</taxon>
        <taxon>Discoba</taxon>
        <taxon>Euglenozoa</taxon>
        <taxon>Euglenida</taxon>
        <taxon>Spirocuta</taxon>
        <taxon>Euglenophyceae</taxon>
        <taxon>Eutreptiales</taxon>
        <taxon>Eutreptiaceae</taxon>
        <taxon>Eutreptiella</taxon>
    </lineage>
</organism>
<accession>A0A6T2BCC2</accession>
<dbReference type="EMBL" id="HBJA01069340">
    <property type="protein sequence ID" value="CAE0813210.1"/>
    <property type="molecule type" value="Transcribed_RNA"/>
</dbReference>
<dbReference type="AlphaFoldDB" id="A0A6T2BCC2"/>
<reference evidence="1" key="1">
    <citation type="submission" date="2021-01" db="EMBL/GenBank/DDBJ databases">
        <authorList>
            <person name="Corre E."/>
            <person name="Pelletier E."/>
            <person name="Niang G."/>
            <person name="Scheremetjew M."/>
            <person name="Finn R."/>
            <person name="Kale V."/>
            <person name="Holt S."/>
            <person name="Cochrane G."/>
            <person name="Meng A."/>
            <person name="Brown T."/>
            <person name="Cohen L."/>
        </authorList>
    </citation>
    <scope>NUCLEOTIDE SEQUENCE</scope>
    <source>
        <strain evidence="1">CCMP1594</strain>
    </source>
</reference>
<name>A0A6T2BCC2_9EUGL</name>
<evidence type="ECO:0000313" key="1">
    <source>
        <dbReference type="EMBL" id="CAE0813210.1"/>
    </source>
</evidence>
<evidence type="ECO:0000313" key="2">
    <source>
        <dbReference type="EMBL" id="CAE0813211.1"/>
    </source>
</evidence>
<proteinExistence type="predicted"/>
<dbReference type="EMBL" id="HBJA01069341">
    <property type="protein sequence ID" value="CAE0813211.1"/>
    <property type="molecule type" value="Transcribed_RNA"/>
</dbReference>
<gene>
    <name evidence="1" type="ORF">EGYM00163_LOCUS24361</name>
    <name evidence="2" type="ORF">EGYM00163_LOCUS24362</name>
</gene>
<sequence length="209" mass="23924">MAVDHYLAVHVWLPSRRLWRVIYRVCFRKKHNSCTLDFFEGAEHSSAHEPVELSWRGQRVVFCPADVDGFVIHSEDQRGDYHCEYPCFDPQEFWLLSDFGPPAYVPHSTEYGDESSGECWVCPLLGKVVAAAQALQHAPWAEMPDSAEEEDHTTPLIRPEWTRGRRLGVFSDFLLAVLSPVFGADVVAKIACYLYPEPLLVRLHYVLSF</sequence>